<comment type="subcellular location">
    <subcellularLocation>
        <location evidence="1">Cytoplasm</location>
    </subcellularLocation>
</comment>
<evidence type="ECO:0000256" key="1">
    <source>
        <dbReference type="ARBA" id="ARBA00004496"/>
    </source>
</evidence>
<accession>A0ABM1SZF7</accession>
<dbReference type="PRINTS" id="PR00805">
    <property type="entry name" value="ALPHACATENIN"/>
</dbReference>
<dbReference type="InterPro" id="IPR006077">
    <property type="entry name" value="Vinculin/catenin"/>
</dbReference>
<feature type="compositionally biased region" description="Polar residues" evidence="4">
    <location>
        <begin position="765"/>
        <end position="774"/>
    </location>
</feature>
<dbReference type="PANTHER" id="PTHR46342:SF1">
    <property type="entry name" value="ALPHA-CATULIN"/>
    <property type="match status" value="1"/>
</dbReference>
<dbReference type="GeneID" id="106465406"/>
<gene>
    <name evidence="6" type="primary">LOC106465406</name>
</gene>
<dbReference type="SUPFAM" id="SSF47220">
    <property type="entry name" value="alpha-catenin/vinculin-like"/>
    <property type="match status" value="3"/>
</dbReference>
<keyword evidence="3" id="KW-0963">Cytoplasm</keyword>
<keyword evidence="5" id="KW-1185">Reference proteome</keyword>
<evidence type="ECO:0000256" key="4">
    <source>
        <dbReference type="SAM" id="MobiDB-lite"/>
    </source>
</evidence>
<organism evidence="5 6">
    <name type="scientific">Limulus polyphemus</name>
    <name type="common">Atlantic horseshoe crab</name>
    <dbReference type="NCBI Taxonomy" id="6850"/>
    <lineage>
        <taxon>Eukaryota</taxon>
        <taxon>Metazoa</taxon>
        <taxon>Ecdysozoa</taxon>
        <taxon>Arthropoda</taxon>
        <taxon>Chelicerata</taxon>
        <taxon>Merostomata</taxon>
        <taxon>Xiphosura</taxon>
        <taxon>Limulidae</taxon>
        <taxon>Limulus</taxon>
    </lineage>
</organism>
<evidence type="ECO:0000313" key="5">
    <source>
        <dbReference type="Proteomes" id="UP000694941"/>
    </source>
</evidence>
<comment type="similarity">
    <text evidence="2">Belongs to the vinculin/alpha-catenin family.</text>
</comment>
<dbReference type="InterPro" id="IPR036723">
    <property type="entry name" value="Alpha-catenin/vinculin-like_sf"/>
</dbReference>
<sequence length="774" mass="86540">MAGAPRQDLRSMEIKTKSIEQTLIPLVSQITTLVNAKEKPIKSEKTLRAIVRVGQAVNLAVERFVSVGEAIADDNPEIKVDMYEACKDARAAGGMIEQLCEIQRADVGQARHCADKNGMVRAARALLSSVTQVLILADTVVLKQLLSAKDRVSISLNRLENVANFTEFVKAFSQFGTEMVELAHLSGDRQNVSVFGILRNLLKRYTLVIHILFQTCLRHPECETARENRDTVFLQMRRAMDLVHFVVKDGVIPDLAPSSRGTTESRSNSGSCSKHSKKSNVVAWKLQDLDQCLTVHNAIKKFEDIVEMTRMTLVGPAYRDQLTSALDAVVERTQDFTDSAYTSHEHREKILLLCDRAKLELNQLLRIGVGLDQAGSISPSEDLEASILQTLRASKDLKQQLQDTALDHADELFKVTDEAEFMSQLKNAAIAGDQDRLEEFAEKFSEHADHVQEVCKLLHHVASTESLQVTSKNLDYCLKIYGVQVLNASHTLCLHPKSKIAKENLDVFMEVWQSLVNDVASISSEIAELCRGRIPEKPVYMSLPRPGRHGTTSKPLKPVKLDMEEQAKIAKLGLEMKLLTSEMDAETEKYSSTDNNDIVFRARNMSQMAFSMYQFTRGEGDLKTTQDLFTQAEFFAEEANKLYKLIRHFSYQVPGGQHKKELLDYLDKVPTFVQQLQFTVKNPTVGKAATFTKVDNVIQETKNLMNIISKVVTTCLVCATEFNLDFRGSSSTSRSRNTSPYRNELDEYTFTDGPNSIAGMPSKEGGTSVSDPNI</sequence>
<dbReference type="RefSeq" id="XP_022249013.1">
    <property type="nucleotide sequence ID" value="XM_022393305.1"/>
</dbReference>
<dbReference type="Pfam" id="PF01044">
    <property type="entry name" value="Vinculin"/>
    <property type="match status" value="2"/>
</dbReference>
<dbReference type="Proteomes" id="UP000694941">
    <property type="component" value="Unplaced"/>
</dbReference>
<dbReference type="Gene3D" id="1.20.120.230">
    <property type="entry name" value="Alpha-catenin/vinculin-like"/>
    <property type="match status" value="4"/>
</dbReference>
<reference evidence="6" key="1">
    <citation type="submission" date="2025-08" db="UniProtKB">
        <authorList>
            <consortium name="RefSeq"/>
        </authorList>
    </citation>
    <scope>IDENTIFICATION</scope>
    <source>
        <tissue evidence="6">Muscle</tissue>
    </source>
</reference>
<dbReference type="InterPro" id="IPR030045">
    <property type="entry name" value="CTNNAL1"/>
</dbReference>
<evidence type="ECO:0000313" key="6">
    <source>
        <dbReference type="RefSeq" id="XP_022249013.1"/>
    </source>
</evidence>
<proteinExistence type="inferred from homology"/>
<feature type="region of interest" description="Disordered" evidence="4">
    <location>
        <begin position="727"/>
        <end position="774"/>
    </location>
</feature>
<dbReference type="InterPro" id="IPR001033">
    <property type="entry name" value="Alpha_catenin"/>
</dbReference>
<feature type="compositionally biased region" description="Low complexity" evidence="4">
    <location>
        <begin position="729"/>
        <end position="739"/>
    </location>
</feature>
<name>A0ABM1SZF7_LIMPO</name>
<dbReference type="PANTHER" id="PTHR46342">
    <property type="entry name" value="ALPHA-CATULIN"/>
    <property type="match status" value="1"/>
</dbReference>
<protein>
    <submittedName>
        <fullName evidence="6">Alpha-catulin-like</fullName>
    </submittedName>
</protein>
<evidence type="ECO:0000256" key="2">
    <source>
        <dbReference type="ARBA" id="ARBA00008376"/>
    </source>
</evidence>
<evidence type="ECO:0000256" key="3">
    <source>
        <dbReference type="ARBA" id="ARBA00022490"/>
    </source>
</evidence>